<keyword evidence="3" id="KW-1185">Reference proteome</keyword>
<feature type="region of interest" description="Disordered" evidence="1">
    <location>
        <begin position="1"/>
        <end position="31"/>
    </location>
</feature>
<dbReference type="Proteomes" id="UP000249377">
    <property type="component" value="Unassembled WGS sequence"/>
</dbReference>
<evidence type="ECO:0000313" key="2">
    <source>
        <dbReference type="EMBL" id="RAQ29794.1"/>
    </source>
</evidence>
<feature type="compositionally biased region" description="Basic residues" evidence="1">
    <location>
        <begin position="1"/>
        <end position="11"/>
    </location>
</feature>
<accession>A0A328UIH3</accession>
<evidence type="ECO:0000313" key="3">
    <source>
        <dbReference type="Proteomes" id="UP000249377"/>
    </source>
</evidence>
<proteinExistence type="predicted"/>
<dbReference type="AlphaFoldDB" id="A0A328UIH3"/>
<gene>
    <name evidence="2" type="ORF">DPQ25_05735</name>
</gene>
<dbReference type="EMBL" id="QLYR01000002">
    <property type="protein sequence ID" value="RAQ29794.1"/>
    <property type="molecule type" value="Genomic_DNA"/>
</dbReference>
<name>A0A328UIH3_9FIRM</name>
<reference evidence="2 3" key="1">
    <citation type="submission" date="2018-06" db="EMBL/GenBank/DDBJ databases">
        <title>Noncontiguous genome sequence of Ruminococcaceae bacterium ASD2818.</title>
        <authorList>
            <person name="Chaplin A.V."/>
            <person name="Sokolova S.R."/>
            <person name="Kochetkova T.O."/>
            <person name="Goltsov A.Y."/>
            <person name="Trofimov D.Y."/>
            <person name="Efimov B.A."/>
        </authorList>
    </citation>
    <scope>NUCLEOTIDE SEQUENCE [LARGE SCALE GENOMIC DNA]</scope>
    <source>
        <strain evidence="2 3">ASD2818</strain>
    </source>
</reference>
<organism evidence="2 3">
    <name type="scientific">Hydrogeniiclostridium mannosilyticum</name>
    <dbReference type="NCBI Taxonomy" id="2764322"/>
    <lineage>
        <taxon>Bacteria</taxon>
        <taxon>Bacillati</taxon>
        <taxon>Bacillota</taxon>
        <taxon>Clostridia</taxon>
        <taxon>Eubacteriales</taxon>
        <taxon>Acutalibacteraceae</taxon>
        <taxon>Hydrogeniiclostridium</taxon>
    </lineage>
</organism>
<sequence>MKNKFFGKRRKTQEDSGRDSPSLAVQTRSPGGYGLLPFQENYLPQSSGELRLYRALREGVPIIDAAIGKLLRLVGSFQVCCGNPAAGRALADFLRNVPVNYGGCGIQAFLTAYFAQLLTYGNAVGEMVLNSAGEIGALYNAALEDVEFKALSPLKMQVCRREQGQSIPVDYPELVVTTALNPEPGSLKGTSLLHGLPFVSAILLQIYQTIGLNWERAGNVRFAVTYRPSGDGDRALAKERAKQIAAEWSKAMAKGSISDFVTVGDVSIRAIGADNQVMDSDIPVRQLLEQIVAKLGLPPFLLGLSWSSTERMSSQQADILTSELEAYRRLLNPMLEQICSVWLRLKGWDTEFRVEWEDITMQDETESANARLLNARAAEIEARLKGR</sequence>
<evidence type="ECO:0000256" key="1">
    <source>
        <dbReference type="SAM" id="MobiDB-lite"/>
    </source>
</evidence>
<comment type="caution">
    <text evidence="2">The sequence shown here is derived from an EMBL/GenBank/DDBJ whole genome shotgun (WGS) entry which is preliminary data.</text>
</comment>
<protein>
    <submittedName>
        <fullName evidence="2">Serine/threonine protein phosphatase</fullName>
    </submittedName>
</protein>
<dbReference type="RefSeq" id="WP_112332223.1">
    <property type="nucleotide sequence ID" value="NZ_JADPHD010000005.1"/>
</dbReference>